<proteinExistence type="predicted"/>
<keyword evidence="2" id="KW-1185">Reference proteome</keyword>
<reference evidence="1 2" key="1">
    <citation type="journal article" date="2021" name="BMC Biol.">
        <title>Horizontally acquired antibacterial genes associated with adaptive radiation of ladybird beetles.</title>
        <authorList>
            <person name="Li H.S."/>
            <person name="Tang X.F."/>
            <person name="Huang Y.H."/>
            <person name="Xu Z.Y."/>
            <person name="Chen M.L."/>
            <person name="Du X.Y."/>
            <person name="Qiu B.Y."/>
            <person name="Chen P.T."/>
            <person name="Zhang W."/>
            <person name="Slipinski A."/>
            <person name="Escalona H.E."/>
            <person name="Waterhouse R.M."/>
            <person name="Zwick A."/>
            <person name="Pang H."/>
        </authorList>
    </citation>
    <scope>NUCLEOTIDE SEQUENCE [LARGE SCALE GENOMIC DNA]</scope>
    <source>
        <strain evidence="1">SYSU2018</strain>
    </source>
</reference>
<evidence type="ECO:0000313" key="1">
    <source>
        <dbReference type="EMBL" id="KAL3286027.1"/>
    </source>
</evidence>
<dbReference type="Proteomes" id="UP001516400">
    <property type="component" value="Unassembled WGS sequence"/>
</dbReference>
<dbReference type="EMBL" id="JABFTP020000185">
    <property type="protein sequence ID" value="KAL3286027.1"/>
    <property type="molecule type" value="Genomic_DNA"/>
</dbReference>
<accession>A0ABD2P4Y6</accession>
<dbReference type="AlphaFoldDB" id="A0ABD2P4Y6"/>
<gene>
    <name evidence="1" type="ORF">HHI36_000540</name>
</gene>
<comment type="caution">
    <text evidence="1">The sequence shown here is derived from an EMBL/GenBank/DDBJ whole genome shotgun (WGS) entry which is preliminary data.</text>
</comment>
<organism evidence="1 2">
    <name type="scientific">Cryptolaemus montrouzieri</name>
    <dbReference type="NCBI Taxonomy" id="559131"/>
    <lineage>
        <taxon>Eukaryota</taxon>
        <taxon>Metazoa</taxon>
        <taxon>Ecdysozoa</taxon>
        <taxon>Arthropoda</taxon>
        <taxon>Hexapoda</taxon>
        <taxon>Insecta</taxon>
        <taxon>Pterygota</taxon>
        <taxon>Neoptera</taxon>
        <taxon>Endopterygota</taxon>
        <taxon>Coleoptera</taxon>
        <taxon>Polyphaga</taxon>
        <taxon>Cucujiformia</taxon>
        <taxon>Coccinelloidea</taxon>
        <taxon>Coccinellidae</taxon>
        <taxon>Scymninae</taxon>
        <taxon>Scymnini</taxon>
        <taxon>Cryptolaemus</taxon>
    </lineage>
</organism>
<protein>
    <submittedName>
        <fullName evidence="1">Uncharacterized protein</fullName>
    </submittedName>
</protein>
<sequence>MPMFYKTKPGSNARHPVPPKTMEKAVKEVVNHVSGLGRTADKYATKRIFNKDEQDISASYLKKASQIHYGLGTI</sequence>
<name>A0ABD2P4Y6_9CUCU</name>
<evidence type="ECO:0000313" key="2">
    <source>
        <dbReference type="Proteomes" id="UP001516400"/>
    </source>
</evidence>